<evidence type="ECO:0000313" key="2">
    <source>
        <dbReference type="EMBL" id="CAB0018791.1"/>
    </source>
</evidence>
<reference evidence="2 3" key="1">
    <citation type="submission" date="2020-02" db="EMBL/GenBank/DDBJ databases">
        <authorList>
            <person name="Ferguson B K."/>
        </authorList>
    </citation>
    <scope>NUCLEOTIDE SEQUENCE [LARGE SCALE GENOMIC DNA]</scope>
</reference>
<protein>
    <submittedName>
        <fullName evidence="2">Uncharacterized protein</fullName>
    </submittedName>
</protein>
<dbReference type="AlphaFoldDB" id="A0A6H5HQM8"/>
<accession>A0A6H5HQM8</accession>
<dbReference type="Proteomes" id="UP000479000">
    <property type="component" value="Unassembled WGS sequence"/>
</dbReference>
<dbReference type="EMBL" id="CADCXU010033229">
    <property type="protein sequence ID" value="CAB0018791.1"/>
    <property type="molecule type" value="Genomic_DNA"/>
</dbReference>
<feature type="compositionally biased region" description="Low complexity" evidence="1">
    <location>
        <begin position="11"/>
        <end position="26"/>
    </location>
</feature>
<keyword evidence="3" id="KW-1185">Reference proteome</keyword>
<feature type="region of interest" description="Disordered" evidence="1">
    <location>
        <begin position="1"/>
        <end position="26"/>
    </location>
</feature>
<proteinExistence type="predicted"/>
<organism evidence="2 3">
    <name type="scientific">Nesidiocoris tenuis</name>
    <dbReference type="NCBI Taxonomy" id="355587"/>
    <lineage>
        <taxon>Eukaryota</taxon>
        <taxon>Metazoa</taxon>
        <taxon>Ecdysozoa</taxon>
        <taxon>Arthropoda</taxon>
        <taxon>Hexapoda</taxon>
        <taxon>Insecta</taxon>
        <taxon>Pterygota</taxon>
        <taxon>Neoptera</taxon>
        <taxon>Paraneoptera</taxon>
        <taxon>Hemiptera</taxon>
        <taxon>Heteroptera</taxon>
        <taxon>Panheteroptera</taxon>
        <taxon>Cimicomorpha</taxon>
        <taxon>Miridae</taxon>
        <taxon>Dicyphina</taxon>
        <taxon>Nesidiocoris</taxon>
    </lineage>
</organism>
<evidence type="ECO:0000256" key="1">
    <source>
        <dbReference type="SAM" id="MobiDB-lite"/>
    </source>
</evidence>
<gene>
    <name evidence="2" type="ORF">NTEN_LOCUS22542</name>
</gene>
<feature type="compositionally biased region" description="Acidic residues" evidence="1">
    <location>
        <begin position="1"/>
        <end position="10"/>
    </location>
</feature>
<evidence type="ECO:0000313" key="3">
    <source>
        <dbReference type="Proteomes" id="UP000479000"/>
    </source>
</evidence>
<sequence>MSDNEDEFDESAYLLSSSSTSRNDSGLFPRVPLNRQSYTLPWYSTGTMGVFGACKYIICCG</sequence>
<name>A0A6H5HQM8_9HEMI</name>
<feature type="non-terminal residue" evidence="2">
    <location>
        <position position="61"/>
    </location>
</feature>